<feature type="compositionally biased region" description="Polar residues" evidence="7">
    <location>
        <begin position="296"/>
        <end position="319"/>
    </location>
</feature>
<dbReference type="GO" id="GO:0031012">
    <property type="term" value="C:extracellular matrix"/>
    <property type="evidence" value="ECO:0007669"/>
    <property type="project" value="TreeGrafter"/>
</dbReference>
<dbReference type="AlphaFoldDB" id="A0AAD9E1W1"/>
<evidence type="ECO:0000256" key="1">
    <source>
        <dbReference type="ARBA" id="ARBA00004498"/>
    </source>
</evidence>
<dbReference type="PANTHER" id="PTHR15427:SF2">
    <property type="entry name" value="EMILIN-3"/>
    <property type="match status" value="1"/>
</dbReference>
<gene>
    <name evidence="10" type="ORF">P4O66_022968</name>
</gene>
<feature type="signal peptide" evidence="8">
    <location>
        <begin position="1"/>
        <end position="18"/>
    </location>
</feature>
<feature type="domain" description="EMI" evidence="9">
    <location>
        <begin position="53"/>
        <end position="128"/>
    </location>
</feature>
<keyword evidence="6" id="KW-0175">Coiled coil</keyword>
<dbReference type="Proteomes" id="UP001239994">
    <property type="component" value="Unassembled WGS sequence"/>
</dbReference>
<keyword evidence="11" id="KW-1185">Reference proteome</keyword>
<protein>
    <recommendedName>
        <fullName evidence="9">EMI domain-containing protein</fullName>
    </recommendedName>
</protein>
<evidence type="ECO:0000256" key="4">
    <source>
        <dbReference type="ARBA" id="ARBA00022729"/>
    </source>
</evidence>
<evidence type="ECO:0000256" key="2">
    <source>
        <dbReference type="ARBA" id="ARBA00022525"/>
    </source>
</evidence>
<dbReference type="GO" id="GO:0005576">
    <property type="term" value="C:extracellular region"/>
    <property type="evidence" value="ECO:0007669"/>
    <property type="project" value="UniProtKB-SubCell"/>
</dbReference>
<keyword evidence="3" id="KW-0272">Extracellular matrix</keyword>
<feature type="region of interest" description="Disordered" evidence="7">
    <location>
        <begin position="256"/>
        <end position="329"/>
    </location>
</feature>
<evidence type="ECO:0000259" key="9">
    <source>
        <dbReference type="PROSITE" id="PS51041"/>
    </source>
</evidence>
<keyword evidence="4 8" id="KW-0732">Signal</keyword>
<evidence type="ECO:0000313" key="10">
    <source>
        <dbReference type="EMBL" id="KAK1801289.1"/>
    </source>
</evidence>
<dbReference type="EMBL" id="JAROKS010000009">
    <property type="protein sequence ID" value="KAK1801289.1"/>
    <property type="molecule type" value="Genomic_DNA"/>
</dbReference>
<comment type="caution">
    <text evidence="10">The sequence shown here is derived from an EMBL/GenBank/DDBJ whole genome shotgun (WGS) entry which is preliminary data.</text>
</comment>
<comment type="subcellular location">
    <subcellularLocation>
        <location evidence="1">Secreted</location>
        <location evidence="1">Extracellular space</location>
        <location evidence="1">Extracellular matrix</location>
    </subcellularLocation>
</comment>
<feature type="coiled-coil region" evidence="6">
    <location>
        <begin position="666"/>
        <end position="753"/>
    </location>
</feature>
<dbReference type="InterPro" id="IPR050392">
    <property type="entry name" value="Collagen/C1q_domain"/>
</dbReference>
<dbReference type="PANTHER" id="PTHR15427">
    <property type="entry name" value="EMILIN ELASTIN MICROFIBRIL INTERFACE-LOCATED PROTEIN ELASTIN MICROFIBRIL INTERFACER"/>
    <property type="match status" value="1"/>
</dbReference>
<evidence type="ECO:0000313" key="11">
    <source>
        <dbReference type="Proteomes" id="UP001239994"/>
    </source>
</evidence>
<keyword evidence="5" id="KW-1015">Disulfide bond</keyword>
<evidence type="ECO:0000256" key="8">
    <source>
        <dbReference type="SAM" id="SignalP"/>
    </source>
</evidence>
<evidence type="ECO:0000256" key="6">
    <source>
        <dbReference type="SAM" id="Coils"/>
    </source>
</evidence>
<reference evidence="10" key="1">
    <citation type="submission" date="2023-03" db="EMBL/GenBank/DDBJ databases">
        <title>Electrophorus voltai genome.</title>
        <authorList>
            <person name="Bian C."/>
        </authorList>
    </citation>
    <scope>NUCLEOTIDE SEQUENCE</scope>
    <source>
        <strain evidence="10">CB-2022</strain>
        <tissue evidence="10">Muscle</tissue>
    </source>
</reference>
<dbReference type="Pfam" id="PF07546">
    <property type="entry name" value="EMI"/>
    <property type="match status" value="1"/>
</dbReference>
<evidence type="ECO:0000256" key="7">
    <source>
        <dbReference type="SAM" id="MobiDB-lite"/>
    </source>
</evidence>
<feature type="region of interest" description="Disordered" evidence="7">
    <location>
        <begin position="945"/>
        <end position="972"/>
    </location>
</feature>
<name>A0AAD9E1W1_9TELE</name>
<proteinExistence type="predicted"/>
<feature type="chain" id="PRO_5042106140" description="EMI domain-containing protein" evidence="8">
    <location>
        <begin position="19"/>
        <end position="972"/>
    </location>
</feature>
<evidence type="ECO:0000256" key="5">
    <source>
        <dbReference type="ARBA" id="ARBA00023157"/>
    </source>
</evidence>
<organism evidence="10 11">
    <name type="scientific">Electrophorus voltai</name>
    <dbReference type="NCBI Taxonomy" id="2609070"/>
    <lineage>
        <taxon>Eukaryota</taxon>
        <taxon>Metazoa</taxon>
        <taxon>Chordata</taxon>
        <taxon>Craniata</taxon>
        <taxon>Vertebrata</taxon>
        <taxon>Euteleostomi</taxon>
        <taxon>Actinopterygii</taxon>
        <taxon>Neopterygii</taxon>
        <taxon>Teleostei</taxon>
        <taxon>Ostariophysi</taxon>
        <taxon>Gymnotiformes</taxon>
        <taxon>Gymnotoidei</taxon>
        <taxon>Gymnotidae</taxon>
        <taxon>Electrophorus</taxon>
    </lineage>
</organism>
<accession>A0AAD9E1W1</accession>
<dbReference type="PROSITE" id="PS51041">
    <property type="entry name" value="EMI"/>
    <property type="match status" value="1"/>
</dbReference>
<dbReference type="InterPro" id="IPR011489">
    <property type="entry name" value="EMI_domain"/>
</dbReference>
<feature type="compositionally biased region" description="Basic and acidic residues" evidence="7">
    <location>
        <begin position="268"/>
        <end position="294"/>
    </location>
</feature>
<keyword evidence="2" id="KW-0964">Secreted</keyword>
<evidence type="ECO:0000256" key="3">
    <source>
        <dbReference type="ARBA" id="ARBA00022530"/>
    </source>
</evidence>
<sequence>MLWLGLFCPLILLGAGVAVTNAFGAFQPRPNHSSLFKSGPNPHYSSGKPTARHKNHCAYVVEKSMSYSVQDGAAPYVKAEYNKCGWGQKCPALMYQMFYKPMYKVAFKTVTELEWRCCPGFTGVACNVQPGAYGMKAMPPFKGPMSSNKGPQLFRKGPAPSYKGPMTSFKGPIPAFKGHTTHNDLGTPHKGIMPSHKEPVPLFKGPMIQPNYKQNFWNQPQTLFKRMGGYPGPNIAPSYPETSFEQYPDHEEAKPIHPVAMPEPHNPLTDDHDPGHNPIPDDHEPITDYQDPVRDTQGSSPQHPVTESVPETQAPSGDNEQNHDTEGDSVTVERLNRMEEEVRHLSFGLETLRGKVTGLEDHLRAALREDANRMLSALLSAAPVPVVAPPLDSTVAFGDLPGGAPDMEHADAVGQFPRLAELTEKVAELHAELKAKSSELAELRWMVLDHDGALQRLSGGWGNQTDSQDLETLVEAKLREARVSILGGFEKRVVSAEERCEGRAMEVRLQCKKELMEGREQLEQDLNGSVAGFREELGKLHSQLQGLEPTETCCSAVSGVTERLVLLEQSMDGLNQSQMHLQAELGGHKDHVEGMLEGRLGYVEAQLSLTEKQLGGVGSEMSGIRLDACLEDKMKALESRLFAAVEELSNATAPALLEGQSVPTLEAEVESLRKRVEVDMDRAQKQLSSLEVLCTSSCTSQPVLTGYDATLKQDETENHKNLYRKLEAQMERLDQLNATLNSLLIQLADTKVEEGLLGEVTLLKVSVHSVNRTLRGLKDSFGKVVREVGRANLTWQEREERLAQQVKGVVHLVGQQASMLGAGERRLTRLKGELQDLRRRLGTELQGCRSTALGVRKEVTEVGGRVARVEGQCSGLARLAEDLELIRGELEKHMEGYLSQVNSTLVDHSVQLSVLRNGLRNCTVMSELTNTTDFTATQLWAETHTPEPAYPRGDQFIEPTQVEDVQELKYAP</sequence>